<dbReference type="InterPro" id="IPR011333">
    <property type="entry name" value="SKP1/BTB/POZ_sf"/>
</dbReference>
<evidence type="ECO:0000313" key="3">
    <source>
        <dbReference type="Proteomes" id="UP001059596"/>
    </source>
</evidence>
<dbReference type="PROSITE" id="PS50097">
    <property type="entry name" value="BTB"/>
    <property type="match status" value="1"/>
</dbReference>
<dbReference type="AlphaFoldDB" id="A0A9Q0BIH8"/>
<dbReference type="EMBL" id="JAMKOV010000174">
    <property type="protein sequence ID" value="KAI8033171.1"/>
    <property type="molecule type" value="Genomic_DNA"/>
</dbReference>
<reference evidence="2" key="1">
    <citation type="journal article" date="2023" name="Genome Biol. Evol.">
        <title>Long-read-based Genome Assembly of Drosophila gunungcola Reveals Fewer Chemosensory Genes in Flower-breeding Species.</title>
        <authorList>
            <person name="Negi A."/>
            <person name="Liao B.Y."/>
            <person name="Yeh S.D."/>
        </authorList>
    </citation>
    <scope>NUCLEOTIDE SEQUENCE</scope>
    <source>
        <strain evidence="2">Sukarami</strain>
    </source>
</reference>
<dbReference type="Proteomes" id="UP001059596">
    <property type="component" value="Unassembled WGS sequence"/>
</dbReference>
<dbReference type="Pfam" id="PF00651">
    <property type="entry name" value="BTB"/>
    <property type="match status" value="1"/>
</dbReference>
<keyword evidence="3" id="KW-1185">Reference proteome</keyword>
<feature type="domain" description="BTB" evidence="1">
    <location>
        <begin position="19"/>
        <end position="73"/>
    </location>
</feature>
<accession>A0A9Q0BIH8</accession>
<evidence type="ECO:0000259" key="1">
    <source>
        <dbReference type="PROSITE" id="PS50097"/>
    </source>
</evidence>
<evidence type="ECO:0000313" key="2">
    <source>
        <dbReference type="EMBL" id="KAI8033171.1"/>
    </source>
</evidence>
<gene>
    <name evidence="2" type="ORF">M5D96_014065</name>
</gene>
<comment type="caution">
    <text evidence="2">The sequence shown here is derived from an EMBL/GenBank/DDBJ whole genome shotgun (WGS) entry which is preliminary data.</text>
</comment>
<name>A0A9Q0BIH8_9MUSC</name>
<proteinExistence type="predicted"/>
<dbReference type="InterPro" id="IPR000210">
    <property type="entry name" value="BTB/POZ_dom"/>
</dbReference>
<dbReference type="SUPFAM" id="SSF54695">
    <property type="entry name" value="POZ domain"/>
    <property type="match status" value="1"/>
</dbReference>
<dbReference type="CDD" id="cd18186">
    <property type="entry name" value="BTB_POZ_ZBTB_KLHL-like"/>
    <property type="match status" value="1"/>
</dbReference>
<organism evidence="2 3">
    <name type="scientific">Drosophila gunungcola</name>
    <name type="common">fruit fly</name>
    <dbReference type="NCBI Taxonomy" id="103775"/>
    <lineage>
        <taxon>Eukaryota</taxon>
        <taxon>Metazoa</taxon>
        <taxon>Ecdysozoa</taxon>
        <taxon>Arthropoda</taxon>
        <taxon>Hexapoda</taxon>
        <taxon>Insecta</taxon>
        <taxon>Pterygota</taxon>
        <taxon>Neoptera</taxon>
        <taxon>Endopterygota</taxon>
        <taxon>Diptera</taxon>
        <taxon>Brachycera</taxon>
        <taxon>Muscomorpha</taxon>
        <taxon>Ephydroidea</taxon>
        <taxon>Drosophilidae</taxon>
        <taxon>Drosophila</taxon>
        <taxon>Sophophora</taxon>
    </lineage>
</organism>
<sequence>MELWLSSAFKSLIEEEDFVDCRVIVESQAFPCHKVMLGVASDFFKRSFMPGLEGTETGELHLENVSADTFKKFRWLQQRVDRKADGVCPHVDDSIA</sequence>
<dbReference type="Gene3D" id="3.30.710.10">
    <property type="entry name" value="Potassium Channel Kv1.1, Chain A"/>
    <property type="match status" value="1"/>
</dbReference>
<protein>
    <recommendedName>
        <fullName evidence="1">BTB domain-containing protein</fullName>
    </recommendedName>
</protein>